<dbReference type="Proteomes" id="UP000284706">
    <property type="component" value="Unassembled WGS sequence"/>
</dbReference>
<dbReference type="PANTHER" id="PTHR35870">
    <property type="entry name" value="PROTEIN, PUTATIVE (AFU_ORTHOLOGUE AFUA_5G03330)-RELATED"/>
    <property type="match status" value="1"/>
</dbReference>
<proteinExistence type="predicted"/>
<dbReference type="InParanoid" id="A0A409VKA8"/>
<gene>
    <name evidence="3" type="ORF">CVT26_009562</name>
</gene>
<reference evidence="3 4" key="1">
    <citation type="journal article" date="2018" name="Evol. Lett.">
        <title>Horizontal gene cluster transfer increased hallucinogenic mushroom diversity.</title>
        <authorList>
            <person name="Reynolds H.T."/>
            <person name="Vijayakumar V."/>
            <person name="Gluck-Thaler E."/>
            <person name="Korotkin H.B."/>
            <person name="Matheny P.B."/>
            <person name="Slot J.C."/>
        </authorList>
    </citation>
    <scope>NUCLEOTIDE SEQUENCE [LARGE SCALE GENOMIC DNA]</scope>
    <source>
        <strain evidence="3 4">SRW20</strain>
    </source>
</reference>
<keyword evidence="1" id="KW-0560">Oxidoreductase</keyword>
<evidence type="ECO:0000256" key="1">
    <source>
        <dbReference type="ARBA" id="ARBA00023002"/>
    </source>
</evidence>
<keyword evidence="4" id="KW-1185">Reference proteome</keyword>
<feature type="non-terminal residue" evidence="3">
    <location>
        <position position="1"/>
    </location>
</feature>
<dbReference type="PANTHER" id="PTHR35870:SF1">
    <property type="entry name" value="PROTEIN, PUTATIVE (AFU_ORTHOLOGUE AFUA_5G03330)-RELATED"/>
    <property type="match status" value="1"/>
</dbReference>
<feature type="region of interest" description="Disordered" evidence="2">
    <location>
        <begin position="319"/>
        <end position="339"/>
    </location>
</feature>
<accession>A0A409VKA8</accession>
<evidence type="ECO:0000313" key="4">
    <source>
        <dbReference type="Proteomes" id="UP000284706"/>
    </source>
</evidence>
<dbReference type="OrthoDB" id="10004862at2759"/>
<dbReference type="InterPro" id="IPR025337">
    <property type="entry name" value="Questin_oxidase-like"/>
</dbReference>
<dbReference type="STRING" id="231916.A0A409VKA8"/>
<comment type="caution">
    <text evidence="3">The sequence shown here is derived from an EMBL/GenBank/DDBJ whole genome shotgun (WGS) entry which is preliminary data.</text>
</comment>
<sequence length="412" mass="45253">GQKFVYATGQTLKSAIGSTVDAIGSALGDKALPEDRLPQLPATISTGAIQGTDGQRSAADMPGPNALTILSRVLNDPAFFAPKAAVDDENNMFEHTIRSHGKALSEYVGQWHVTTDNVEKKIEELVWAVCVLYGVAGWTHRALTEKKKFNADFFFMHLVTSSIFLPAICAVVSQDSQTRLLKAYFATALTWAVARGRPSLDVKGFLETLQNSKVMTAPSSKQAWESTWLRMIEEARTHHDEHLTKIIRSLAGWAAAFGTRKVRAKLPPSASANEETKSLPMNEAYGAGIGLGKFSGDAGGKAQTSPSDETKTGAADFVQSDVPATSDYPNQKNDLRGLDEDENVLPQTELPGAEYLNGRFFEMVAVLTMNRMGWELDGTWNREKWVRKEGQREEEEFWDFVGFFGADVNPKL</sequence>
<dbReference type="Pfam" id="PF14027">
    <property type="entry name" value="Questin_oxidase"/>
    <property type="match status" value="1"/>
</dbReference>
<dbReference type="EMBL" id="NHYE01005624">
    <property type="protein sequence ID" value="PPQ66702.1"/>
    <property type="molecule type" value="Genomic_DNA"/>
</dbReference>
<evidence type="ECO:0000313" key="3">
    <source>
        <dbReference type="EMBL" id="PPQ66702.1"/>
    </source>
</evidence>
<organism evidence="3 4">
    <name type="scientific">Gymnopilus dilepis</name>
    <dbReference type="NCBI Taxonomy" id="231916"/>
    <lineage>
        <taxon>Eukaryota</taxon>
        <taxon>Fungi</taxon>
        <taxon>Dikarya</taxon>
        <taxon>Basidiomycota</taxon>
        <taxon>Agaricomycotina</taxon>
        <taxon>Agaricomycetes</taxon>
        <taxon>Agaricomycetidae</taxon>
        <taxon>Agaricales</taxon>
        <taxon>Agaricineae</taxon>
        <taxon>Hymenogastraceae</taxon>
        <taxon>Gymnopilus</taxon>
    </lineage>
</organism>
<evidence type="ECO:0000256" key="2">
    <source>
        <dbReference type="SAM" id="MobiDB-lite"/>
    </source>
</evidence>
<dbReference type="AlphaFoldDB" id="A0A409VKA8"/>
<dbReference type="GO" id="GO:0016491">
    <property type="term" value="F:oxidoreductase activity"/>
    <property type="evidence" value="ECO:0007669"/>
    <property type="project" value="UniProtKB-KW"/>
</dbReference>
<name>A0A409VKA8_9AGAR</name>
<protein>
    <submittedName>
        <fullName evidence="3">Uncharacterized protein</fullName>
    </submittedName>
</protein>